<evidence type="ECO:0000259" key="11">
    <source>
        <dbReference type="Pfam" id="PF25994"/>
    </source>
</evidence>
<dbReference type="AlphaFoldDB" id="A0A387FNS7"/>
<dbReference type="GO" id="GO:0015031">
    <property type="term" value="P:protein transport"/>
    <property type="evidence" value="ECO:0007669"/>
    <property type="project" value="InterPro"/>
</dbReference>
<keyword evidence="5 9" id="KW-0997">Cell inner membrane</keyword>
<feature type="domain" description="AprE-like beta-barrel" evidence="12">
    <location>
        <begin position="339"/>
        <end position="429"/>
    </location>
</feature>
<reference evidence="13 14" key="1">
    <citation type="submission" date="2018-10" db="EMBL/GenBank/DDBJ databases">
        <title>Rhizobium etli, R. leguminosarum and a new Rhizobium genospecies from Phaseolus dumosus.</title>
        <authorList>
            <person name="Ramirez-Puebla S.T."/>
            <person name="Rogel-Hernandez M.A."/>
            <person name="Guerrero G."/>
            <person name="Ormeno-Orrillo E."/>
            <person name="Martinez-Romero J.C."/>
            <person name="Negrete-Yankelevich S."/>
            <person name="Martinez-Romero E."/>
        </authorList>
    </citation>
    <scope>NUCLEOTIDE SEQUENCE [LARGE SCALE GENOMIC DNA]</scope>
    <source>
        <strain evidence="13 14">CCGE525</strain>
    </source>
</reference>
<dbReference type="Pfam" id="PF26002">
    <property type="entry name" value="Beta-barrel_AprE"/>
    <property type="match status" value="1"/>
</dbReference>
<keyword evidence="7 9" id="KW-1133">Transmembrane helix</keyword>
<feature type="coiled-coil region" evidence="10">
    <location>
        <begin position="234"/>
        <end position="297"/>
    </location>
</feature>
<evidence type="ECO:0000259" key="12">
    <source>
        <dbReference type="Pfam" id="PF26002"/>
    </source>
</evidence>
<keyword evidence="10" id="KW-0175">Coiled coil</keyword>
<evidence type="ECO:0000256" key="7">
    <source>
        <dbReference type="ARBA" id="ARBA00022989"/>
    </source>
</evidence>
<evidence type="ECO:0000256" key="1">
    <source>
        <dbReference type="ARBA" id="ARBA00004377"/>
    </source>
</evidence>
<dbReference type="Pfam" id="PF25994">
    <property type="entry name" value="HH_AprE"/>
    <property type="match status" value="1"/>
</dbReference>
<dbReference type="PRINTS" id="PR01490">
    <property type="entry name" value="RTXTOXIND"/>
</dbReference>
<dbReference type="NCBIfam" id="TIGR01843">
    <property type="entry name" value="type_I_hlyD"/>
    <property type="match status" value="1"/>
</dbReference>
<dbReference type="Gene3D" id="1.10.287.470">
    <property type="entry name" value="Helix hairpin bin"/>
    <property type="match status" value="1"/>
</dbReference>
<dbReference type="OrthoDB" id="9810980at2"/>
<evidence type="ECO:0000256" key="3">
    <source>
        <dbReference type="ARBA" id="ARBA00022448"/>
    </source>
</evidence>
<dbReference type="KEGG" id="rjg:CCGE525_10540"/>
<feature type="domain" description="AprE-like long alpha-helical hairpin" evidence="11">
    <location>
        <begin position="109"/>
        <end position="295"/>
    </location>
</feature>
<comment type="subcellular location">
    <subcellularLocation>
        <location evidence="1 9">Cell inner membrane</location>
        <topology evidence="1 9">Single-pass membrane protein</topology>
    </subcellularLocation>
</comment>
<keyword evidence="8 9" id="KW-0472">Membrane</keyword>
<dbReference type="Proteomes" id="UP000282195">
    <property type="component" value="Chromosome"/>
</dbReference>
<proteinExistence type="inferred from homology"/>
<keyword evidence="6 9" id="KW-0812">Transmembrane</keyword>
<gene>
    <name evidence="13" type="ORF">CCGE525_10540</name>
</gene>
<feature type="transmembrane region" description="Helical" evidence="9">
    <location>
        <begin position="30"/>
        <end position="51"/>
    </location>
</feature>
<evidence type="ECO:0000256" key="8">
    <source>
        <dbReference type="ARBA" id="ARBA00023136"/>
    </source>
</evidence>
<accession>A0A387FNS7</accession>
<evidence type="ECO:0000256" key="10">
    <source>
        <dbReference type="SAM" id="Coils"/>
    </source>
</evidence>
<dbReference type="GO" id="GO:0005886">
    <property type="term" value="C:plasma membrane"/>
    <property type="evidence" value="ECO:0007669"/>
    <property type="project" value="UniProtKB-SubCell"/>
</dbReference>
<evidence type="ECO:0000313" key="14">
    <source>
        <dbReference type="Proteomes" id="UP000282195"/>
    </source>
</evidence>
<keyword evidence="14" id="KW-1185">Reference proteome</keyword>
<dbReference type="InterPro" id="IPR058982">
    <property type="entry name" value="Beta-barrel_AprE"/>
</dbReference>
<dbReference type="Gene3D" id="2.40.30.170">
    <property type="match status" value="1"/>
</dbReference>
<dbReference type="RefSeq" id="WP_120704199.1">
    <property type="nucleotide sequence ID" value="NZ_CP032694.1"/>
</dbReference>
<dbReference type="InterPro" id="IPR058781">
    <property type="entry name" value="HH_AprE-like"/>
</dbReference>
<keyword evidence="4 9" id="KW-1003">Cell membrane</keyword>
<evidence type="ECO:0000256" key="9">
    <source>
        <dbReference type="RuleBase" id="RU365093"/>
    </source>
</evidence>
<evidence type="ECO:0000313" key="13">
    <source>
        <dbReference type="EMBL" id="AYG59177.1"/>
    </source>
</evidence>
<evidence type="ECO:0000256" key="6">
    <source>
        <dbReference type="ARBA" id="ARBA00022692"/>
    </source>
</evidence>
<comment type="similarity">
    <text evidence="2 9">Belongs to the membrane fusion protein (MFP) (TC 8.A.1) family.</text>
</comment>
<keyword evidence="3 9" id="KW-0813">Transport</keyword>
<dbReference type="SUPFAM" id="SSF111369">
    <property type="entry name" value="HlyD-like secretion proteins"/>
    <property type="match status" value="1"/>
</dbReference>
<dbReference type="PANTHER" id="PTHR30386">
    <property type="entry name" value="MEMBRANE FUSION SUBUNIT OF EMRAB-TOLC MULTIDRUG EFFLUX PUMP"/>
    <property type="match status" value="1"/>
</dbReference>
<dbReference type="PANTHER" id="PTHR30386:SF17">
    <property type="entry name" value="ALKALINE PROTEASE SECRETION PROTEIN APRE"/>
    <property type="match status" value="1"/>
</dbReference>
<evidence type="ECO:0000256" key="5">
    <source>
        <dbReference type="ARBA" id="ARBA00022519"/>
    </source>
</evidence>
<dbReference type="InterPro" id="IPR010129">
    <property type="entry name" value="T1SS_HlyD"/>
</dbReference>
<name>A0A387FNS7_9HYPH</name>
<evidence type="ECO:0000256" key="2">
    <source>
        <dbReference type="ARBA" id="ARBA00009477"/>
    </source>
</evidence>
<dbReference type="Gene3D" id="2.40.50.100">
    <property type="match status" value="2"/>
</dbReference>
<evidence type="ECO:0000256" key="4">
    <source>
        <dbReference type="ARBA" id="ARBA00022475"/>
    </source>
</evidence>
<protein>
    <recommendedName>
        <fullName evidence="9">Membrane fusion protein (MFP) family protein</fullName>
    </recommendedName>
</protein>
<dbReference type="EMBL" id="CP032694">
    <property type="protein sequence ID" value="AYG59177.1"/>
    <property type="molecule type" value="Genomic_DNA"/>
</dbReference>
<organism evidence="13 14">
    <name type="scientific">Rhizobium jaguaris</name>
    <dbReference type="NCBI Taxonomy" id="1312183"/>
    <lineage>
        <taxon>Bacteria</taxon>
        <taxon>Pseudomonadati</taxon>
        <taxon>Pseudomonadota</taxon>
        <taxon>Alphaproteobacteria</taxon>
        <taxon>Hyphomicrobiales</taxon>
        <taxon>Rhizobiaceae</taxon>
        <taxon>Rhizobium/Agrobacterium group</taxon>
        <taxon>Rhizobium</taxon>
    </lineage>
</organism>
<sequence length="453" mass="50027">MFGTNKGKKKEDNETGQIEWYSEVPRSIRLYSVSGFAILFASFGGFGYWAATAPIASAVIAQGSFVATGNNKIIQHLEGGIIKELMVSEGQVVQEGDVLLTLDPTAALANDRALKLRRLRLETVVARLRAEAEGNEEFKVPDIVTAEADDPDVTSLIQSQVVVFHSKQSKLQEQLNLIEKNIRSLEFRTQGYQGQRQSFVTQLGLLTDEQDSKEKLAKEGVVRRTDLLAVQRAVADAMGELARIDAELNENEAQVAKYRQESIIAINTNKQAALDALETAESDLDSVREQVREAAGVLDRTVIRSPVSGTVIRSYYHTAGGVITTGKPIMEILPNNVPLIIEAQVLRTSIDQLREGESASVRLSSLNRRTTPVLNGKVFYVSADSIEDNSGSTQRDVYVVRVQIPSEEIKRIPGFKPVPGMPADVLIQTSERTFFEYLSKPVVDSMSRAFRER</sequence>
<dbReference type="InterPro" id="IPR050739">
    <property type="entry name" value="MFP"/>
</dbReference>